<dbReference type="Proteomes" id="UP000029859">
    <property type="component" value="Unassembled WGS sequence"/>
</dbReference>
<name>A0A099T1C2_METMT</name>
<keyword evidence="1" id="KW-0472">Membrane</keyword>
<sequence>MESKYYSYSLIILAYASLGLLAEILIHLEINAMRFGVSVFLERNTYLIIAPLMVMIGYAAVKKLKLAE</sequence>
<protein>
    <submittedName>
        <fullName evidence="2">Uncharacterized protein</fullName>
    </submittedName>
</protein>
<evidence type="ECO:0000256" key="1">
    <source>
        <dbReference type="SAM" id="Phobius"/>
    </source>
</evidence>
<feature type="transmembrane region" description="Helical" evidence="1">
    <location>
        <begin position="40"/>
        <end position="61"/>
    </location>
</feature>
<organism evidence="2 3">
    <name type="scientific">Methanococcoides methylutens</name>
    <dbReference type="NCBI Taxonomy" id="2226"/>
    <lineage>
        <taxon>Archaea</taxon>
        <taxon>Methanobacteriati</taxon>
        <taxon>Methanobacteriota</taxon>
        <taxon>Stenosarchaea group</taxon>
        <taxon>Methanomicrobia</taxon>
        <taxon>Methanosarcinales</taxon>
        <taxon>Methanosarcinaceae</taxon>
        <taxon>Methanococcoides</taxon>
    </lineage>
</organism>
<keyword evidence="1" id="KW-0812">Transmembrane</keyword>
<proteinExistence type="predicted"/>
<dbReference type="AlphaFoldDB" id="A0A099T1C2"/>
<dbReference type="OrthoDB" id="142673at2157"/>
<accession>A0A099T1C2</accession>
<feature type="transmembrane region" description="Helical" evidence="1">
    <location>
        <begin position="6"/>
        <end position="28"/>
    </location>
</feature>
<gene>
    <name evidence="2" type="ORF">LI82_07520</name>
</gene>
<evidence type="ECO:0000313" key="3">
    <source>
        <dbReference type="Proteomes" id="UP000029859"/>
    </source>
</evidence>
<keyword evidence="1" id="KW-1133">Transmembrane helix</keyword>
<reference evidence="2 3" key="1">
    <citation type="submission" date="2014-09" db="EMBL/GenBank/DDBJ databases">
        <title>Draft genome sequence of an obligately methylotrophic methanogen, Methanococcoides methylutens, isolated from marine sediment.</title>
        <authorList>
            <person name="Guan Y."/>
            <person name="Ngugi D.K."/>
            <person name="Blom J."/>
            <person name="Ali S."/>
            <person name="Ferry J.G."/>
            <person name="Stingl U."/>
        </authorList>
    </citation>
    <scope>NUCLEOTIDE SEQUENCE [LARGE SCALE GENOMIC DNA]</scope>
    <source>
        <strain evidence="2 3">DSM 2657</strain>
    </source>
</reference>
<dbReference type="RefSeq" id="WP_048194536.1">
    <property type="nucleotide sequence ID" value="NZ_CAAGSM010000009.1"/>
</dbReference>
<evidence type="ECO:0000313" key="2">
    <source>
        <dbReference type="EMBL" id="KGK98689.1"/>
    </source>
</evidence>
<comment type="caution">
    <text evidence="2">The sequence shown here is derived from an EMBL/GenBank/DDBJ whole genome shotgun (WGS) entry which is preliminary data.</text>
</comment>
<dbReference type="EMBL" id="JRHO01000013">
    <property type="protein sequence ID" value="KGK98689.1"/>
    <property type="molecule type" value="Genomic_DNA"/>
</dbReference>
<keyword evidence="3" id="KW-1185">Reference proteome</keyword>